<feature type="compositionally biased region" description="Polar residues" evidence="1">
    <location>
        <begin position="1"/>
        <end position="19"/>
    </location>
</feature>
<name>A0ABQ2E1D4_9ACTN</name>
<evidence type="ECO:0000313" key="3">
    <source>
        <dbReference type="Proteomes" id="UP000660265"/>
    </source>
</evidence>
<dbReference type="EMBL" id="BMMV01000004">
    <property type="protein sequence ID" value="GGJ84027.1"/>
    <property type="molecule type" value="Genomic_DNA"/>
</dbReference>
<comment type="caution">
    <text evidence="2">The sequence shown here is derived from an EMBL/GenBank/DDBJ whole genome shotgun (WGS) entry which is preliminary data.</text>
</comment>
<accession>A0ABQ2E1D4</accession>
<sequence>MGTSSGTRVRDWASTTATGSGLARAASNSAWLDLGARFRAALPRSARSRGDMWVAAARRAPVPGFVSPLLPESLPRLVIDAPPPREPAPPTHYPARVGHPHVGPAGRTPSGPAVPGH</sequence>
<evidence type="ECO:0000256" key="1">
    <source>
        <dbReference type="SAM" id="MobiDB-lite"/>
    </source>
</evidence>
<dbReference type="Proteomes" id="UP000660265">
    <property type="component" value="Unassembled WGS sequence"/>
</dbReference>
<feature type="region of interest" description="Disordered" evidence="1">
    <location>
        <begin position="78"/>
        <end position="117"/>
    </location>
</feature>
<keyword evidence="3" id="KW-1185">Reference proteome</keyword>
<feature type="compositionally biased region" description="Pro residues" evidence="1">
    <location>
        <begin position="81"/>
        <end position="92"/>
    </location>
</feature>
<proteinExistence type="predicted"/>
<organism evidence="2 3">
    <name type="scientific">Streptomyces camponoticapitis</name>
    <dbReference type="NCBI Taxonomy" id="1616125"/>
    <lineage>
        <taxon>Bacteria</taxon>
        <taxon>Bacillati</taxon>
        <taxon>Actinomycetota</taxon>
        <taxon>Actinomycetes</taxon>
        <taxon>Kitasatosporales</taxon>
        <taxon>Streptomycetaceae</taxon>
        <taxon>Streptomyces</taxon>
    </lineage>
</organism>
<feature type="region of interest" description="Disordered" evidence="1">
    <location>
        <begin position="1"/>
        <end position="26"/>
    </location>
</feature>
<protein>
    <submittedName>
        <fullName evidence="2">Uncharacterized protein</fullName>
    </submittedName>
</protein>
<reference evidence="3" key="1">
    <citation type="journal article" date="2019" name="Int. J. Syst. Evol. Microbiol.">
        <title>The Global Catalogue of Microorganisms (GCM) 10K type strain sequencing project: providing services to taxonomists for standard genome sequencing and annotation.</title>
        <authorList>
            <consortium name="The Broad Institute Genomics Platform"/>
            <consortium name="The Broad Institute Genome Sequencing Center for Infectious Disease"/>
            <person name="Wu L."/>
            <person name="Ma J."/>
        </authorList>
    </citation>
    <scope>NUCLEOTIDE SEQUENCE [LARGE SCALE GENOMIC DNA]</scope>
    <source>
        <strain evidence="3">CGMCC 4.7275</strain>
    </source>
</reference>
<evidence type="ECO:0000313" key="2">
    <source>
        <dbReference type="EMBL" id="GGJ84027.1"/>
    </source>
</evidence>
<gene>
    <name evidence="2" type="ORF">GCM10011583_14540</name>
</gene>